<evidence type="ECO:0008006" key="3">
    <source>
        <dbReference type="Google" id="ProtNLM"/>
    </source>
</evidence>
<organism evidence="2">
    <name type="scientific">Noctiluca scintillans</name>
    <name type="common">Sea sparkle</name>
    <name type="synonym">Red tide dinoflagellate</name>
    <dbReference type="NCBI Taxonomy" id="2966"/>
    <lineage>
        <taxon>Eukaryota</taxon>
        <taxon>Sar</taxon>
        <taxon>Alveolata</taxon>
        <taxon>Dinophyceae</taxon>
        <taxon>Noctilucales</taxon>
        <taxon>Noctilucaceae</taxon>
        <taxon>Noctiluca</taxon>
    </lineage>
</organism>
<reference evidence="2" key="1">
    <citation type="submission" date="2021-01" db="EMBL/GenBank/DDBJ databases">
        <authorList>
            <person name="Corre E."/>
            <person name="Pelletier E."/>
            <person name="Niang G."/>
            <person name="Scheremetjew M."/>
            <person name="Finn R."/>
            <person name="Kale V."/>
            <person name="Holt S."/>
            <person name="Cochrane G."/>
            <person name="Meng A."/>
            <person name="Brown T."/>
            <person name="Cohen L."/>
        </authorList>
    </citation>
    <scope>NUCLEOTIDE SEQUENCE</scope>
</reference>
<name>A0A7S1AQA8_NOCSC</name>
<dbReference type="EMBL" id="HBFQ01050337">
    <property type="protein sequence ID" value="CAD8861549.1"/>
    <property type="molecule type" value="Transcribed_RNA"/>
</dbReference>
<keyword evidence="1" id="KW-1133">Transmembrane helix</keyword>
<dbReference type="AlphaFoldDB" id="A0A7S1AQA8"/>
<proteinExistence type="predicted"/>
<accession>A0A7S1AQA8</accession>
<gene>
    <name evidence="2" type="ORF">NSCI0253_LOCUS35904</name>
</gene>
<keyword evidence="1" id="KW-0472">Membrane</keyword>
<evidence type="ECO:0000313" key="2">
    <source>
        <dbReference type="EMBL" id="CAD8861549.1"/>
    </source>
</evidence>
<protein>
    <recommendedName>
        <fullName evidence="3">Cytochrome b561 domain-containing protein</fullName>
    </recommendedName>
</protein>
<feature type="transmembrane region" description="Helical" evidence="1">
    <location>
        <begin position="84"/>
        <end position="103"/>
    </location>
</feature>
<feature type="transmembrane region" description="Helical" evidence="1">
    <location>
        <begin position="20"/>
        <end position="42"/>
    </location>
</feature>
<evidence type="ECO:0000256" key="1">
    <source>
        <dbReference type="SAM" id="Phobius"/>
    </source>
</evidence>
<keyword evidence="1" id="KW-0812">Transmembrane</keyword>
<sequence length="232" mass="25706">MVMDAVGTKANNILLSCNMLYFHFCWGLLMILVGAVTIVSRLPLKTLRKWLRPWHATLGQSWMYGMIVQISTSLYCRQDGFRPFIYGFLVICVANMIIAHLTIRVFQRGVQRATLAAAVAGTKSASQFVHCQDDQSSTPILPDAELDLASIKVGGVSLACLKRVHGFCMCLSYSMLFGAGVMFTARSKQLRDCHPFVAIPNILDGPMPVLIWRRDDGDVVMGGRNCSNVGWN</sequence>